<dbReference type="InterPro" id="IPR036465">
    <property type="entry name" value="vWFA_dom_sf"/>
</dbReference>
<keyword evidence="2" id="KW-0732">Signal</keyword>
<dbReference type="EMBL" id="CP089984">
    <property type="protein sequence ID" value="WXB12539.1"/>
    <property type="molecule type" value="Genomic_DNA"/>
</dbReference>
<dbReference type="RefSeq" id="WP_394822161.1">
    <property type="nucleotide sequence ID" value="NZ_CP089984.1"/>
</dbReference>
<evidence type="ECO:0000256" key="2">
    <source>
        <dbReference type="SAM" id="SignalP"/>
    </source>
</evidence>
<proteinExistence type="predicted"/>
<evidence type="ECO:0000256" key="1">
    <source>
        <dbReference type="SAM" id="MobiDB-lite"/>
    </source>
</evidence>
<feature type="chain" id="PRO_5045781604" evidence="2">
    <location>
        <begin position="23"/>
        <end position="379"/>
    </location>
</feature>
<dbReference type="InterPro" id="IPR002035">
    <property type="entry name" value="VWF_A"/>
</dbReference>
<feature type="domain" description="VWFA" evidence="3">
    <location>
        <begin position="74"/>
        <end position="286"/>
    </location>
</feature>
<evidence type="ECO:0000259" key="3">
    <source>
        <dbReference type="PROSITE" id="PS50234"/>
    </source>
</evidence>
<keyword evidence="5" id="KW-1185">Reference proteome</keyword>
<feature type="signal peptide" evidence="2">
    <location>
        <begin position="1"/>
        <end position="22"/>
    </location>
</feature>
<dbReference type="SMART" id="SM00327">
    <property type="entry name" value="VWA"/>
    <property type="match status" value="1"/>
</dbReference>
<reference evidence="4 5" key="1">
    <citation type="submission" date="2021-12" db="EMBL/GenBank/DDBJ databases">
        <title>Discovery of the Pendulisporaceae a myxobacterial family with distinct sporulation behavior and unique specialized metabolism.</title>
        <authorList>
            <person name="Garcia R."/>
            <person name="Popoff A."/>
            <person name="Bader C.D."/>
            <person name="Loehr J."/>
            <person name="Walesch S."/>
            <person name="Walt C."/>
            <person name="Boldt J."/>
            <person name="Bunk B."/>
            <person name="Haeckl F.J.F.P.J."/>
            <person name="Gunesch A.P."/>
            <person name="Birkelbach J."/>
            <person name="Nuebel U."/>
            <person name="Pietschmann T."/>
            <person name="Bach T."/>
            <person name="Mueller R."/>
        </authorList>
    </citation>
    <scope>NUCLEOTIDE SEQUENCE [LARGE SCALE GENOMIC DNA]</scope>
    <source>
        <strain evidence="4 5">MSr11954</strain>
    </source>
</reference>
<protein>
    <submittedName>
        <fullName evidence="4">VWA domain-containing protein</fullName>
    </submittedName>
</protein>
<dbReference type="CDD" id="cd00198">
    <property type="entry name" value="vWFA"/>
    <property type="match status" value="1"/>
</dbReference>
<dbReference type="Gene3D" id="3.40.50.410">
    <property type="entry name" value="von Willebrand factor, type A domain"/>
    <property type="match status" value="1"/>
</dbReference>
<organism evidence="4 5">
    <name type="scientific">Pendulispora albinea</name>
    <dbReference type="NCBI Taxonomy" id="2741071"/>
    <lineage>
        <taxon>Bacteria</taxon>
        <taxon>Pseudomonadati</taxon>
        <taxon>Myxococcota</taxon>
        <taxon>Myxococcia</taxon>
        <taxon>Myxococcales</taxon>
        <taxon>Sorangiineae</taxon>
        <taxon>Pendulisporaceae</taxon>
        <taxon>Pendulispora</taxon>
    </lineage>
</organism>
<evidence type="ECO:0000313" key="5">
    <source>
        <dbReference type="Proteomes" id="UP001370348"/>
    </source>
</evidence>
<sequence length="379" mass="39420">MGYRALSIVASTLVTLGFTVVACGGSDESGFGNPNDPNRQDRNPGGEFGNPLAPGGVFAACATSTADAALTPANLVIMYDRSGSMGDPNNKPPFDPNLKWNPVGQGMTTFLSDPGSVTLNASLQFFPVGETIEEVCSYDYGKPGVTLTPLTQSNSFVDAIQKTKPQGGTPTLPALQGAIKYAKGIATQKPSDTTVVVLVTDGEPGISVDDRFSEGCTNNDIPHVAAAARDALRNTPSVRTYVIGVGPSLEKLDAIAVAGGTGQAMIVDVQDPAKTTARFQKALEQVRSQTLSCDFAIPPAPPGQSLDANLVNVVYASGGKYQVLDYSRDCANGTGWRYDQPTAPTKISLCPTSCSAAQSDRNGRLTLAFGCSTQGGVIK</sequence>
<gene>
    <name evidence="4" type="ORF">LZC94_32415</name>
</gene>
<dbReference type="SUPFAM" id="SSF53300">
    <property type="entry name" value="vWA-like"/>
    <property type="match status" value="1"/>
</dbReference>
<name>A0ABZ2LSF7_9BACT</name>
<dbReference type="PROSITE" id="PS51257">
    <property type="entry name" value="PROKAR_LIPOPROTEIN"/>
    <property type="match status" value="1"/>
</dbReference>
<dbReference type="Proteomes" id="UP001370348">
    <property type="component" value="Chromosome"/>
</dbReference>
<feature type="region of interest" description="Disordered" evidence="1">
    <location>
        <begin position="27"/>
        <end position="49"/>
    </location>
</feature>
<dbReference type="PROSITE" id="PS50234">
    <property type="entry name" value="VWFA"/>
    <property type="match status" value="1"/>
</dbReference>
<accession>A0ABZ2LSF7</accession>
<evidence type="ECO:0000313" key="4">
    <source>
        <dbReference type="EMBL" id="WXB12539.1"/>
    </source>
</evidence>